<feature type="compositionally biased region" description="Basic and acidic residues" evidence="2">
    <location>
        <begin position="177"/>
        <end position="189"/>
    </location>
</feature>
<keyword evidence="1" id="KW-0175">Coiled coil</keyword>
<feature type="compositionally biased region" description="Basic and acidic residues" evidence="2">
    <location>
        <begin position="349"/>
        <end position="374"/>
    </location>
</feature>
<dbReference type="OrthoDB" id="10649803at2759"/>
<proteinExistence type="predicted"/>
<reference evidence="4" key="1">
    <citation type="submission" date="2025-08" db="UniProtKB">
        <authorList>
            <consortium name="RefSeq"/>
        </authorList>
    </citation>
    <scope>IDENTIFICATION</scope>
</reference>
<feature type="region of interest" description="Disordered" evidence="2">
    <location>
        <begin position="1"/>
        <end position="54"/>
    </location>
</feature>
<dbReference type="KEGG" id="char:122132886"/>
<feature type="coiled-coil region" evidence="1">
    <location>
        <begin position="241"/>
        <end position="273"/>
    </location>
</feature>
<keyword evidence="3" id="KW-1185">Reference proteome</keyword>
<gene>
    <name evidence="4" type="primary">LOC122132886</name>
</gene>
<feature type="compositionally biased region" description="Basic and acidic residues" evidence="2">
    <location>
        <begin position="129"/>
        <end position="139"/>
    </location>
</feature>
<evidence type="ECO:0000313" key="3">
    <source>
        <dbReference type="Proteomes" id="UP000515152"/>
    </source>
</evidence>
<dbReference type="AlphaFoldDB" id="A0A8M1KIG5"/>
<feature type="compositionally biased region" description="Acidic residues" evidence="2">
    <location>
        <begin position="147"/>
        <end position="157"/>
    </location>
</feature>
<feature type="compositionally biased region" description="Basic and acidic residues" evidence="2">
    <location>
        <begin position="278"/>
        <end position="301"/>
    </location>
</feature>
<feature type="compositionally biased region" description="Basic and acidic residues" evidence="2">
    <location>
        <begin position="401"/>
        <end position="410"/>
    </location>
</feature>
<accession>A0A8M1KIG5</accession>
<dbReference type="Proteomes" id="UP000515152">
    <property type="component" value="Chromosome 5"/>
</dbReference>
<evidence type="ECO:0000256" key="2">
    <source>
        <dbReference type="SAM" id="MobiDB-lite"/>
    </source>
</evidence>
<feature type="compositionally biased region" description="Basic and acidic residues" evidence="2">
    <location>
        <begin position="385"/>
        <end position="394"/>
    </location>
</feature>
<sequence length="499" mass="59560">MAESGFRQWIQDPIVIPGQREAMSSNTHRSSGGSSQLKPASSRKIAWNNDNSEYDDSATYAFSTANATSSSETIKALTDDQKEIFSYTKEDRREQSMTAGLRQLKDVTDRLTVQERRRHTDGRPPGMVRQRDREKTSDMRRRKNDIEVQDLETEETTGTEHLLGWQSEEEKEIYQLNERRNKSSLRETEELAFEEPDQSRMQQKMKVKRLKEPWEDRQRQTELEQIKALEREGKWREGERLREVESEVEKEEIQREKERLEELVIERMRLRQMGQHTLMKEQKKEKLRERNQNREWNEGGREAIDVRRLEERRKLLDEAEQGEERFREVESEIVSESVQKFRRQVRRLLEEKQRESDQEAERERKKEAERRDLLGEGETDSQCQEGDKMERQTDMQEEGEERSLDIHEDDGLSLTDAEETSEYSKNLEEDEIPSEYNVEVPHREKSVRGRLIGWVNDKMKERYHRKIDRSIQRETQEGHEIYVSGKFQNLSSFKKKKTV</sequence>
<dbReference type="GeneID" id="122132886"/>
<feature type="region of interest" description="Disordered" evidence="2">
    <location>
        <begin position="274"/>
        <end position="301"/>
    </location>
</feature>
<feature type="region of interest" description="Disordered" evidence="2">
    <location>
        <begin position="88"/>
        <end position="217"/>
    </location>
</feature>
<dbReference type="RefSeq" id="XP_042563667.1">
    <property type="nucleotide sequence ID" value="XM_042707733.1"/>
</dbReference>
<organism evidence="3 4">
    <name type="scientific">Clupea harengus</name>
    <name type="common">Atlantic herring</name>
    <dbReference type="NCBI Taxonomy" id="7950"/>
    <lineage>
        <taxon>Eukaryota</taxon>
        <taxon>Metazoa</taxon>
        <taxon>Chordata</taxon>
        <taxon>Craniata</taxon>
        <taxon>Vertebrata</taxon>
        <taxon>Euteleostomi</taxon>
        <taxon>Actinopterygii</taxon>
        <taxon>Neopterygii</taxon>
        <taxon>Teleostei</taxon>
        <taxon>Clupei</taxon>
        <taxon>Clupeiformes</taxon>
        <taxon>Clupeoidei</taxon>
        <taxon>Clupeidae</taxon>
        <taxon>Clupea</taxon>
    </lineage>
</organism>
<feature type="region of interest" description="Disordered" evidence="2">
    <location>
        <begin position="349"/>
        <end position="435"/>
    </location>
</feature>
<evidence type="ECO:0000256" key="1">
    <source>
        <dbReference type="SAM" id="Coils"/>
    </source>
</evidence>
<feature type="compositionally biased region" description="Basic and acidic residues" evidence="2">
    <location>
        <begin position="103"/>
        <end position="115"/>
    </location>
</feature>
<protein>
    <submittedName>
        <fullName evidence="4">Trichohyalin-like</fullName>
    </submittedName>
</protein>
<name>A0A8M1KIG5_CLUHA</name>
<evidence type="ECO:0000313" key="4">
    <source>
        <dbReference type="RefSeq" id="XP_042563667.1"/>
    </source>
</evidence>